<feature type="region of interest" description="Disordered" evidence="3">
    <location>
        <begin position="206"/>
        <end position="239"/>
    </location>
</feature>
<gene>
    <name evidence="5" type="ORF">ACHAXA_005627</name>
</gene>
<comment type="caution">
    <text evidence="5">The sequence shown here is derived from an EMBL/GenBank/DDBJ whole genome shotgun (WGS) entry which is preliminary data.</text>
</comment>
<dbReference type="Pfam" id="PF10187">
    <property type="entry name" value="FAM192A_Fyv6_N"/>
    <property type="match status" value="1"/>
</dbReference>
<dbReference type="PANTHER" id="PTHR13495">
    <property type="entry name" value="NEFA-INTERACTING NUCLEAR PROTEIN NIP30"/>
    <property type="match status" value="1"/>
</dbReference>
<keyword evidence="6" id="KW-1185">Reference proteome</keyword>
<dbReference type="InterPro" id="IPR039845">
    <property type="entry name" value="FAM192A"/>
</dbReference>
<sequence length="239" mass="26108">MSLSFIKTAVLSSTDGISHNEETSIDNNETQSLRASGGGGGGGVHRPLFEQLRANRDAEQERDEEFQRSIRGTRALDEEDCAHLDAIERRREEKEYVDRSIIEREVALFYAAREDRGLSQTMEVGGDDDGVAAHHQPGRASNLVVAKKEAIKIVPKFTIKKKRKIASRPTSDKTTVVAKRMAAEKEAENDDDALACVTKGKEKVSNFEGGRGDDTIRDSHSNNEGGGILGLGCYGSDSD</sequence>
<dbReference type="GO" id="GO:0005634">
    <property type="term" value="C:nucleus"/>
    <property type="evidence" value="ECO:0007669"/>
    <property type="project" value="UniProtKB-SubCell"/>
</dbReference>
<protein>
    <recommendedName>
        <fullName evidence="4">FAM192A/Fyv6 N-terminal domain-containing protein</fullName>
    </recommendedName>
</protein>
<name>A0ABD3RC94_9STRA</name>
<dbReference type="InterPro" id="IPR019331">
    <property type="entry name" value="FAM192A/Fyv6_N"/>
</dbReference>
<organism evidence="5 6">
    <name type="scientific">Cyclostephanos tholiformis</name>
    <dbReference type="NCBI Taxonomy" id="382380"/>
    <lineage>
        <taxon>Eukaryota</taxon>
        <taxon>Sar</taxon>
        <taxon>Stramenopiles</taxon>
        <taxon>Ochrophyta</taxon>
        <taxon>Bacillariophyta</taxon>
        <taxon>Coscinodiscophyceae</taxon>
        <taxon>Thalassiosirophycidae</taxon>
        <taxon>Stephanodiscales</taxon>
        <taxon>Stephanodiscaceae</taxon>
        <taxon>Cyclostephanos</taxon>
    </lineage>
</organism>
<dbReference type="AlphaFoldDB" id="A0ABD3RC94"/>
<feature type="domain" description="FAM192A/Fyv6 N-terminal" evidence="4">
    <location>
        <begin position="43"/>
        <end position="108"/>
    </location>
</feature>
<dbReference type="PANTHER" id="PTHR13495:SF0">
    <property type="entry name" value="PSME3-INTERACTING PROTEIN"/>
    <property type="match status" value="1"/>
</dbReference>
<feature type="compositionally biased region" description="Gly residues" evidence="3">
    <location>
        <begin position="224"/>
        <end position="233"/>
    </location>
</feature>
<feature type="region of interest" description="Disordered" evidence="3">
    <location>
        <begin position="18"/>
        <end position="47"/>
    </location>
</feature>
<evidence type="ECO:0000259" key="4">
    <source>
        <dbReference type="Pfam" id="PF10187"/>
    </source>
</evidence>
<dbReference type="Proteomes" id="UP001530377">
    <property type="component" value="Unassembled WGS sequence"/>
</dbReference>
<evidence type="ECO:0000256" key="3">
    <source>
        <dbReference type="SAM" id="MobiDB-lite"/>
    </source>
</evidence>
<evidence type="ECO:0000313" key="6">
    <source>
        <dbReference type="Proteomes" id="UP001530377"/>
    </source>
</evidence>
<feature type="compositionally biased region" description="Basic and acidic residues" evidence="3">
    <location>
        <begin position="206"/>
        <end position="221"/>
    </location>
</feature>
<proteinExistence type="predicted"/>
<evidence type="ECO:0000256" key="1">
    <source>
        <dbReference type="ARBA" id="ARBA00004123"/>
    </source>
</evidence>
<dbReference type="EMBL" id="JALLPB020000330">
    <property type="protein sequence ID" value="KAL3810419.1"/>
    <property type="molecule type" value="Genomic_DNA"/>
</dbReference>
<evidence type="ECO:0000256" key="2">
    <source>
        <dbReference type="ARBA" id="ARBA00023242"/>
    </source>
</evidence>
<evidence type="ECO:0000313" key="5">
    <source>
        <dbReference type="EMBL" id="KAL3810419.1"/>
    </source>
</evidence>
<accession>A0ABD3RC94</accession>
<comment type="subcellular location">
    <subcellularLocation>
        <location evidence="1">Nucleus</location>
    </subcellularLocation>
</comment>
<keyword evidence="2" id="KW-0539">Nucleus</keyword>
<reference evidence="5 6" key="1">
    <citation type="submission" date="2024-10" db="EMBL/GenBank/DDBJ databases">
        <title>Updated reference genomes for cyclostephanoid diatoms.</title>
        <authorList>
            <person name="Roberts W.R."/>
            <person name="Alverson A.J."/>
        </authorList>
    </citation>
    <scope>NUCLEOTIDE SEQUENCE [LARGE SCALE GENOMIC DNA]</scope>
    <source>
        <strain evidence="5 6">AJA228-03</strain>
    </source>
</reference>
<feature type="compositionally biased region" description="Polar residues" evidence="3">
    <location>
        <begin position="25"/>
        <end position="34"/>
    </location>
</feature>